<protein>
    <submittedName>
        <fullName evidence="2">Uncharacterized protein</fullName>
    </submittedName>
</protein>
<dbReference type="EMBL" id="CP010537">
    <property type="protein sequence ID" value="AJG24903.1"/>
    <property type="molecule type" value="Genomic_DNA"/>
</dbReference>
<name>A0A0C4YPD6_9BURK</name>
<dbReference type="KEGG" id="cbw:RR42_s3327"/>
<sequence length="64" mass="6728">MLPCSRCSKAGTRSCGAALTIQHRRARHDGGRVDGQALPGSRSAAGGVGGQRAKCFRSVIFRNE</sequence>
<organism evidence="2 3">
    <name type="scientific">Cupriavidus basilensis</name>
    <dbReference type="NCBI Taxonomy" id="68895"/>
    <lineage>
        <taxon>Bacteria</taxon>
        <taxon>Pseudomonadati</taxon>
        <taxon>Pseudomonadota</taxon>
        <taxon>Betaproteobacteria</taxon>
        <taxon>Burkholderiales</taxon>
        <taxon>Burkholderiaceae</taxon>
        <taxon>Cupriavidus</taxon>
    </lineage>
</organism>
<reference evidence="2 3" key="1">
    <citation type="journal article" date="2015" name="Genome Announc.">
        <title>Complete Genome Sequence of Cupriavidus basilensis 4G11, Isolated from the Oak Ridge Field Research Center Site.</title>
        <authorList>
            <person name="Ray J."/>
            <person name="Waters R.J."/>
            <person name="Skerker J.M."/>
            <person name="Kuehl J.V."/>
            <person name="Price M.N."/>
            <person name="Huang J."/>
            <person name="Chakraborty R."/>
            <person name="Arkin A.P."/>
            <person name="Deutschbauer A."/>
        </authorList>
    </citation>
    <scope>NUCLEOTIDE SEQUENCE [LARGE SCALE GENOMIC DNA]</scope>
    <source>
        <strain evidence="2">4G11</strain>
    </source>
</reference>
<dbReference type="AlphaFoldDB" id="A0A0C4YPD6"/>
<accession>A0A0C4YPD6</accession>
<gene>
    <name evidence="2" type="ORF">RR42_s3327</name>
</gene>
<evidence type="ECO:0000313" key="3">
    <source>
        <dbReference type="Proteomes" id="UP000031843"/>
    </source>
</evidence>
<evidence type="ECO:0000256" key="1">
    <source>
        <dbReference type="SAM" id="MobiDB-lite"/>
    </source>
</evidence>
<dbReference type="Proteomes" id="UP000031843">
    <property type="component" value="Chromosome secondary"/>
</dbReference>
<keyword evidence="3" id="KW-1185">Reference proteome</keyword>
<evidence type="ECO:0000313" key="2">
    <source>
        <dbReference type="EMBL" id="AJG24903.1"/>
    </source>
</evidence>
<feature type="region of interest" description="Disordered" evidence="1">
    <location>
        <begin position="26"/>
        <end position="49"/>
    </location>
</feature>
<proteinExistence type="predicted"/>